<sequence>MDRASKPRRASCCLFFFFSSGTDFRPEPLSRQCAPTATVDSSDGQRFLAVACQAARRFVQSATAERSKGLAAANRHSNDQPQAAVLGYKTHRNWSLYFSGRRLKQSAAVLVALPPMKKQSKLHVLRKEGSQLVENGEKYLESLI</sequence>
<name>A0ACC2KSV9_PERAE</name>
<evidence type="ECO:0000313" key="1">
    <source>
        <dbReference type="EMBL" id="KAJ8624311.1"/>
    </source>
</evidence>
<dbReference type="EMBL" id="CM056819">
    <property type="protein sequence ID" value="KAJ8624311.1"/>
    <property type="molecule type" value="Genomic_DNA"/>
</dbReference>
<dbReference type="Proteomes" id="UP001234297">
    <property type="component" value="Chromosome 11"/>
</dbReference>
<reference evidence="1 2" key="1">
    <citation type="journal article" date="2022" name="Hortic Res">
        <title>A haplotype resolved chromosomal level avocado genome allows analysis of novel avocado genes.</title>
        <authorList>
            <person name="Nath O."/>
            <person name="Fletcher S.J."/>
            <person name="Hayward A."/>
            <person name="Shaw L.M."/>
            <person name="Masouleh A.K."/>
            <person name="Furtado A."/>
            <person name="Henry R.J."/>
            <person name="Mitter N."/>
        </authorList>
    </citation>
    <scope>NUCLEOTIDE SEQUENCE [LARGE SCALE GENOMIC DNA]</scope>
    <source>
        <strain evidence="2">cv. Hass</strain>
    </source>
</reference>
<keyword evidence="2" id="KW-1185">Reference proteome</keyword>
<accession>A0ACC2KSV9</accession>
<proteinExistence type="predicted"/>
<gene>
    <name evidence="1" type="ORF">MRB53_032841</name>
</gene>
<evidence type="ECO:0000313" key="2">
    <source>
        <dbReference type="Proteomes" id="UP001234297"/>
    </source>
</evidence>
<organism evidence="1 2">
    <name type="scientific">Persea americana</name>
    <name type="common">Avocado</name>
    <dbReference type="NCBI Taxonomy" id="3435"/>
    <lineage>
        <taxon>Eukaryota</taxon>
        <taxon>Viridiplantae</taxon>
        <taxon>Streptophyta</taxon>
        <taxon>Embryophyta</taxon>
        <taxon>Tracheophyta</taxon>
        <taxon>Spermatophyta</taxon>
        <taxon>Magnoliopsida</taxon>
        <taxon>Magnoliidae</taxon>
        <taxon>Laurales</taxon>
        <taxon>Lauraceae</taxon>
        <taxon>Persea</taxon>
    </lineage>
</organism>
<comment type="caution">
    <text evidence="1">The sequence shown here is derived from an EMBL/GenBank/DDBJ whole genome shotgun (WGS) entry which is preliminary data.</text>
</comment>
<protein>
    <submittedName>
        <fullName evidence="1">Uncharacterized protein</fullName>
    </submittedName>
</protein>